<dbReference type="Proteomes" id="UP000784294">
    <property type="component" value="Unassembled WGS sequence"/>
</dbReference>
<evidence type="ECO:0000313" key="1">
    <source>
        <dbReference type="EMBL" id="VEL40845.1"/>
    </source>
</evidence>
<accession>A0A448XNE1</accession>
<keyword evidence="2" id="KW-1185">Reference proteome</keyword>
<evidence type="ECO:0000313" key="2">
    <source>
        <dbReference type="Proteomes" id="UP000784294"/>
    </source>
</evidence>
<comment type="caution">
    <text evidence="1">The sequence shown here is derived from an EMBL/GenBank/DDBJ whole genome shotgun (WGS) entry which is preliminary data.</text>
</comment>
<name>A0A448XNE1_9PLAT</name>
<protein>
    <submittedName>
        <fullName evidence="1">Uncharacterized protein</fullName>
    </submittedName>
</protein>
<gene>
    <name evidence="1" type="ORF">PXEA_LOCUS34285</name>
</gene>
<reference evidence="1" key="1">
    <citation type="submission" date="2018-11" db="EMBL/GenBank/DDBJ databases">
        <authorList>
            <consortium name="Pathogen Informatics"/>
        </authorList>
    </citation>
    <scope>NUCLEOTIDE SEQUENCE</scope>
</reference>
<sequence length="182" mass="20455">MDIFGSHTGYCKSAESFIGLNAYRLSAASTIKLFLPDRNRISPDVLFCRPRRLDTLSKLGLAEAAWVAVDLGVLLRPTHYAIRLSSKSRFPCASHSRLLKPQVASSIMTWSTRSPFPTDAKQPGEPTGVEEKRVDSLAPFADIPTTWPRLRHWQLQVMPPFFNPAQVVRIFFKCSTPNIQLI</sequence>
<proteinExistence type="predicted"/>
<dbReference type="AlphaFoldDB" id="A0A448XNE1"/>
<dbReference type="EMBL" id="CAAALY010266703">
    <property type="protein sequence ID" value="VEL40845.1"/>
    <property type="molecule type" value="Genomic_DNA"/>
</dbReference>
<organism evidence="1 2">
    <name type="scientific">Protopolystoma xenopodis</name>
    <dbReference type="NCBI Taxonomy" id="117903"/>
    <lineage>
        <taxon>Eukaryota</taxon>
        <taxon>Metazoa</taxon>
        <taxon>Spiralia</taxon>
        <taxon>Lophotrochozoa</taxon>
        <taxon>Platyhelminthes</taxon>
        <taxon>Monogenea</taxon>
        <taxon>Polyopisthocotylea</taxon>
        <taxon>Polystomatidea</taxon>
        <taxon>Polystomatidae</taxon>
        <taxon>Protopolystoma</taxon>
    </lineage>
</organism>